<dbReference type="InParanoid" id="A0A1W4XWL3"/>
<dbReference type="InterPro" id="IPR037151">
    <property type="entry name" value="AlkB-like_sf"/>
</dbReference>
<dbReference type="Proteomes" id="UP000192223">
    <property type="component" value="Unplaced"/>
</dbReference>
<dbReference type="GO" id="GO:0051747">
    <property type="term" value="F:cytosine C-5 DNA demethylase activity"/>
    <property type="evidence" value="ECO:0007669"/>
    <property type="project" value="TreeGrafter"/>
</dbReference>
<proteinExistence type="predicted"/>
<dbReference type="STRING" id="224129.A0A1W4XWL3"/>
<dbReference type="Gene3D" id="2.60.120.590">
    <property type="entry name" value="Alpha-ketoglutarate-dependent dioxygenase AlkB-like"/>
    <property type="match status" value="1"/>
</dbReference>
<evidence type="ECO:0000256" key="2">
    <source>
        <dbReference type="PIRSR" id="PIRSR632852-1"/>
    </source>
</evidence>
<dbReference type="KEGG" id="apln:108745224"/>
<dbReference type="GO" id="GO:0006307">
    <property type="term" value="P:DNA alkylation repair"/>
    <property type="evidence" value="ECO:0007669"/>
    <property type="project" value="TreeGrafter"/>
</dbReference>
<protein>
    <submittedName>
        <fullName evidence="5">DNA oxidative demethylase ALKBH2-like isoform X1</fullName>
    </submittedName>
</protein>
<dbReference type="AlphaFoldDB" id="A0A1W4XWL3"/>
<keyword evidence="4" id="KW-1185">Reference proteome</keyword>
<sequence length="239" mass="28342">MEATLDLKSAFDSMKPKELVWNKSDDRNKLDFTYTKLFSKPIADELYRQLKKCKLKKIKRKLELAPKDERPRKSCLKTIKEESIDEYIPRPKKRIVCTNRSIRYDFTESPLPAMPWIPALELTRNLLERITKYRYNCVVIKKYKNGIDHLNEYTEEEDMQSLSVPFAILSLGGTREFLLRHKSFDFSANNLNQVKIVLQHGSLILMNPLHYKQWHHALPRSYTRNGTRMSLIFKRITFT</sequence>
<dbReference type="RefSeq" id="XP_018336863.1">
    <property type="nucleotide sequence ID" value="XM_018481361.2"/>
</dbReference>
<dbReference type="InterPro" id="IPR032852">
    <property type="entry name" value="ALKBH2"/>
</dbReference>
<dbReference type="PANTHER" id="PTHR31573">
    <property type="entry name" value="ALPHA-KETOGLUTARATE-DEPENDENT DIOXYGENASE ALKB HOMOLOG 2"/>
    <property type="match status" value="1"/>
</dbReference>
<dbReference type="OrthoDB" id="445341at2759"/>
<evidence type="ECO:0000313" key="5">
    <source>
        <dbReference type="RefSeq" id="XP_018336863.1"/>
    </source>
</evidence>
<dbReference type="GO" id="GO:0008198">
    <property type="term" value="F:ferrous iron binding"/>
    <property type="evidence" value="ECO:0007669"/>
    <property type="project" value="TreeGrafter"/>
</dbReference>
<accession>A0A1W4XWL3</accession>
<comment type="cofactor">
    <cofactor evidence="1">
        <name>Fe(2+)</name>
        <dbReference type="ChEBI" id="CHEBI:29033"/>
    </cofactor>
</comment>
<evidence type="ECO:0000313" key="4">
    <source>
        <dbReference type="Proteomes" id="UP000192223"/>
    </source>
</evidence>
<dbReference type="GeneID" id="108745224"/>
<dbReference type="PANTHER" id="PTHR31573:SF1">
    <property type="entry name" value="DNA OXIDATIVE DEMETHYLASE ALKBH2"/>
    <property type="match status" value="1"/>
</dbReference>
<evidence type="ECO:0000256" key="1">
    <source>
        <dbReference type="ARBA" id="ARBA00001954"/>
    </source>
</evidence>
<feature type="binding site" evidence="2">
    <location>
        <position position="143"/>
    </location>
    <ligand>
        <name>2-oxoglutarate</name>
        <dbReference type="ChEBI" id="CHEBI:16810"/>
    </ligand>
</feature>
<feature type="binding site" evidence="2">
    <location>
        <position position="228"/>
    </location>
    <ligand>
        <name>2-oxoglutarate</name>
        <dbReference type="ChEBI" id="CHEBI:16810"/>
    </ligand>
</feature>
<feature type="binding site" evidence="2">
    <location>
        <position position="216"/>
    </location>
    <ligand>
        <name>2-oxoglutarate</name>
        <dbReference type="ChEBI" id="CHEBI:16810"/>
    </ligand>
</feature>
<organism evidence="4 5">
    <name type="scientific">Agrilus planipennis</name>
    <name type="common">Emerald ash borer</name>
    <name type="synonym">Agrilus marcopoli</name>
    <dbReference type="NCBI Taxonomy" id="224129"/>
    <lineage>
        <taxon>Eukaryota</taxon>
        <taxon>Metazoa</taxon>
        <taxon>Ecdysozoa</taxon>
        <taxon>Arthropoda</taxon>
        <taxon>Hexapoda</taxon>
        <taxon>Insecta</taxon>
        <taxon>Pterygota</taxon>
        <taxon>Neoptera</taxon>
        <taxon>Endopterygota</taxon>
        <taxon>Coleoptera</taxon>
        <taxon>Polyphaga</taxon>
        <taxon>Elateriformia</taxon>
        <taxon>Buprestoidea</taxon>
        <taxon>Buprestidae</taxon>
        <taxon>Agrilinae</taxon>
        <taxon>Agrilus</taxon>
    </lineage>
</organism>
<dbReference type="GO" id="GO:0035516">
    <property type="term" value="F:broad specificity oxidative DNA demethylase activity"/>
    <property type="evidence" value="ECO:0007669"/>
    <property type="project" value="TreeGrafter"/>
</dbReference>
<name>A0A1W4XWL3_AGRPL</name>
<feature type="domain" description="Alpha-ketoglutarate-dependent dioxygenase AlkB-like" evidence="3">
    <location>
        <begin position="102"/>
        <end position="230"/>
    </location>
</feature>
<reference evidence="5" key="1">
    <citation type="submission" date="2025-08" db="UniProtKB">
        <authorList>
            <consortium name="RefSeq"/>
        </authorList>
    </citation>
    <scope>IDENTIFICATION</scope>
    <source>
        <tissue evidence="5">Entire body</tissue>
    </source>
</reference>
<dbReference type="Pfam" id="PF13532">
    <property type="entry name" value="2OG-FeII_Oxy_2"/>
    <property type="match status" value="1"/>
</dbReference>
<gene>
    <name evidence="5" type="primary">LOC108745224</name>
</gene>
<dbReference type="SUPFAM" id="SSF51197">
    <property type="entry name" value="Clavaminate synthase-like"/>
    <property type="match status" value="1"/>
</dbReference>
<dbReference type="InterPro" id="IPR027450">
    <property type="entry name" value="AlkB-like"/>
</dbReference>
<evidence type="ECO:0000259" key="3">
    <source>
        <dbReference type="Pfam" id="PF13532"/>
    </source>
</evidence>